<evidence type="ECO:0000256" key="3">
    <source>
        <dbReference type="ARBA" id="ARBA00022884"/>
    </source>
</evidence>
<evidence type="ECO:0000256" key="2">
    <source>
        <dbReference type="ARBA" id="ARBA00022730"/>
    </source>
</evidence>
<dbReference type="EMBL" id="DTBD01000025">
    <property type="protein sequence ID" value="HGQ64336.1"/>
    <property type="molecule type" value="Genomic_DNA"/>
</dbReference>
<keyword evidence="2 6" id="KW-0699">rRNA-binding</keyword>
<dbReference type="SUPFAM" id="SSF50447">
    <property type="entry name" value="Translation proteins"/>
    <property type="match status" value="1"/>
</dbReference>
<dbReference type="GO" id="GO:0006412">
    <property type="term" value="P:translation"/>
    <property type="evidence" value="ECO:0007669"/>
    <property type="project" value="UniProtKB-UniRule"/>
</dbReference>
<dbReference type="EMBL" id="DTCK01000034">
    <property type="protein sequence ID" value="HGQ35963.1"/>
    <property type="molecule type" value="Genomic_DNA"/>
</dbReference>
<dbReference type="GO" id="GO:0003735">
    <property type="term" value="F:structural constituent of ribosome"/>
    <property type="evidence" value="ECO:0007669"/>
    <property type="project" value="UniProtKB-UniRule"/>
</dbReference>
<evidence type="ECO:0000256" key="4">
    <source>
        <dbReference type="ARBA" id="ARBA00022980"/>
    </source>
</evidence>
<accession>A0A7C4JJA9</accession>
<name>A0A7C4JJA9_9CREN</name>
<comment type="caution">
    <text evidence="8">The sequence shown here is derived from an EMBL/GenBank/DDBJ whole genome shotgun (WGS) entry which is preliminary data.</text>
</comment>
<dbReference type="InterPro" id="IPR044892">
    <property type="entry name" value="Ribosomal_L3_dom_3_arc_sf"/>
</dbReference>
<dbReference type="PANTHER" id="PTHR11363">
    <property type="entry name" value="60S RIBOSOMAL PROTEIN L3-RELATED"/>
    <property type="match status" value="1"/>
</dbReference>
<dbReference type="PANTHER" id="PTHR11363:SF5">
    <property type="entry name" value="LARGE RIBOSOMAL SUBUNIT PROTEIN UL3"/>
    <property type="match status" value="1"/>
</dbReference>
<dbReference type="HAMAP" id="MF_01325_A">
    <property type="entry name" value="Ribosomal_uL3_A"/>
    <property type="match status" value="1"/>
</dbReference>
<dbReference type="Gene3D" id="2.40.30.10">
    <property type="entry name" value="Translation factors"/>
    <property type="match status" value="1"/>
</dbReference>
<dbReference type="InterPro" id="IPR009000">
    <property type="entry name" value="Transl_B-barrel_sf"/>
</dbReference>
<dbReference type="GO" id="GO:0019843">
    <property type="term" value="F:rRNA binding"/>
    <property type="evidence" value="ECO:0007669"/>
    <property type="project" value="UniProtKB-UniRule"/>
</dbReference>
<dbReference type="PROSITE" id="PS00474">
    <property type="entry name" value="RIBOSOMAL_L3"/>
    <property type="match status" value="1"/>
</dbReference>
<dbReference type="Gene3D" id="3.30.1430.10">
    <property type="match status" value="1"/>
</dbReference>
<dbReference type="AlphaFoldDB" id="A0A7C4JJA9"/>
<sequence length="342" mass="37742">MAHRKTSAPRRGSLGVRPRKRADSIIPRIKSWPEINSSTPKLLAFLGYKVGITHVIMVDDRPGSVTEGKEIIVPATIIETPPMVPIALRTYTYNSWGSLQTFIDAWVEPPEDLELRRACSTYKPAGDIDKRIQMIENNLGKIARVSVVVGSMPKFAGGLSKKKPDLLEVKIGGGTSIEAIVDYAVSILGKTVTVDSVFSPGQFVDVVGVTKGKGFQGVIKRFGVKELPKWHKHRKGSRRIGSRSPTIGAMSEVPQAGQMGFHRRTDYNKRILAIGQNGEDITPKGGWPHYGIVRTWYVMLHGSIMGPPKRPIILRLPIRSPKWIPQSPPTIRYISLDSKISG</sequence>
<protein>
    <recommendedName>
        <fullName evidence="6">Large ribosomal subunit protein uL3</fullName>
    </recommendedName>
</protein>
<reference evidence="8" key="1">
    <citation type="journal article" date="2020" name="mSystems">
        <title>Genome- and Community-Level Interaction Insights into Carbon Utilization and Element Cycling Functions of Hydrothermarchaeota in Hydrothermal Sediment.</title>
        <authorList>
            <person name="Zhou Z."/>
            <person name="Liu Y."/>
            <person name="Xu W."/>
            <person name="Pan J."/>
            <person name="Luo Z.H."/>
            <person name="Li M."/>
        </authorList>
    </citation>
    <scope>NUCLEOTIDE SEQUENCE [LARGE SCALE GENOMIC DNA]</scope>
    <source>
        <strain evidence="8">SpSt-637</strain>
        <strain evidence="7">SpSt-667</strain>
    </source>
</reference>
<gene>
    <name evidence="6" type="primary">rpl3</name>
    <name evidence="8" type="ORF">ENU08_03735</name>
    <name evidence="7" type="ORF">ENU41_04725</name>
</gene>
<comment type="function">
    <text evidence="6">One of the primary rRNA binding proteins, it binds directly near the 3'-end of the 23S rRNA, where it nucleates assembly of the 50S subunit.</text>
</comment>
<keyword evidence="4 6" id="KW-0689">Ribosomal protein</keyword>
<dbReference type="NCBIfam" id="NF003261">
    <property type="entry name" value="PRK04231.1"/>
    <property type="match status" value="1"/>
</dbReference>
<organism evidence="8">
    <name type="scientific">Ignisphaera aggregans</name>
    <dbReference type="NCBI Taxonomy" id="334771"/>
    <lineage>
        <taxon>Archaea</taxon>
        <taxon>Thermoproteota</taxon>
        <taxon>Thermoprotei</taxon>
        <taxon>Desulfurococcales</taxon>
        <taxon>Desulfurococcaceae</taxon>
        <taxon>Ignisphaera</taxon>
    </lineage>
</organism>
<dbReference type="GO" id="GO:0022625">
    <property type="term" value="C:cytosolic large ribosomal subunit"/>
    <property type="evidence" value="ECO:0007669"/>
    <property type="project" value="UniProtKB-UniRule"/>
</dbReference>
<dbReference type="Gene3D" id="4.10.960.10">
    <property type="entry name" value="Ribosomal protein L3, domain 3"/>
    <property type="match status" value="1"/>
</dbReference>
<dbReference type="InterPro" id="IPR045077">
    <property type="entry name" value="L3_arc_euk"/>
</dbReference>
<dbReference type="InterPro" id="IPR019928">
    <property type="entry name" value="Ribosomal_uL3_arc"/>
</dbReference>
<keyword evidence="3 6" id="KW-0694">RNA-binding</keyword>
<dbReference type="Pfam" id="PF00297">
    <property type="entry name" value="Ribosomal_L3"/>
    <property type="match status" value="1"/>
</dbReference>
<evidence type="ECO:0000313" key="7">
    <source>
        <dbReference type="EMBL" id="HGQ35963.1"/>
    </source>
</evidence>
<comment type="subunit">
    <text evidence="6">Part of the 50S ribosomal subunit. Forms a cluster with proteins L14 and L24e.</text>
</comment>
<dbReference type="InterPro" id="IPR000597">
    <property type="entry name" value="Ribosomal_uL3"/>
</dbReference>
<comment type="similarity">
    <text evidence="1 6">Belongs to the universal ribosomal protein uL3 family.</text>
</comment>
<evidence type="ECO:0000256" key="1">
    <source>
        <dbReference type="ARBA" id="ARBA00006540"/>
    </source>
</evidence>
<evidence type="ECO:0000256" key="5">
    <source>
        <dbReference type="ARBA" id="ARBA00023274"/>
    </source>
</evidence>
<proteinExistence type="inferred from homology"/>
<dbReference type="NCBIfam" id="TIGR03626">
    <property type="entry name" value="L3_arch"/>
    <property type="match status" value="1"/>
</dbReference>
<evidence type="ECO:0000256" key="6">
    <source>
        <dbReference type="HAMAP-Rule" id="MF_01325"/>
    </source>
</evidence>
<keyword evidence="5 6" id="KW-0687">Ribonucleoprotein</keyword>
<evidence type="ECO:0000313" key="8">
    <source>
        <dbReference type="EMBL" id="HGQ64336.1"/>
    </source>
</evidence>
<dbReference type="InterPro" id="IPR019926">
    <property type="entry name" value="Ribosomal_uL3_CS"/>
</dbReference>